<dbReference type="Gene3D" id="3.30.1360.120">
    <property type="entry name" value="Probable tRNA modification gtpase trme, domain 1"/>
    <property type="match status" value="1"/>
</dbReference>
<sequence>MLDNSARWRPEPDWENARLEGRTVAVRAVTGLAQRLVSGDLDRFLARHGLGCDVGALGLASGGRYAVRVARDRLLVVGLPASECADGWHADGYAVTTMGSALRVLDARGEGVRDLLARATTVDPDDPGPCAALRFFGLTCTVYFHGDAQTLRIHVERGLAASLWEWLECQPLLSGGAGGG</sequence>
<evidence type="ECO:0000313" key="2">
    <source>
        <dbReference type="Proteomes" id="UP001595377"/>
    </source>
</evidence>
<evidence type="ECO:0000313" key="1">
    <source>
        <dbReference type="EMBL" id="MFC3072032.1"/>
    </source>
</evidence>
<comment type="caution">
    <text evidence="1">The sequence shown here is derived from an EMBL/GenBank/DDBJ whole genome shotgun (WGS) entry which is preliminary data.</text>
</comment>
<dbReference type="InterPro" id="IPR027266">
    <property type="entry name" value="TrmE/GcvT-like"/>
</dbReference>
<gene>
    <name evidence="1" type="ORF">ACFOHH_02820</name>
</gene>
<reference evidence="2" key="1">
    <citation type="journal article" date="2019" name="Int. J. Syst. Evol. Microbiol.">
        <title>The Global Catalogue of Microorganisms (GCM) 10K type strain sequencing project: providing services to taxonomists for standard genome sequencing and annotation.</title>
        <authorList>
            <consortium name="The Broad Institute Genomics Platform"/>
            <consortium name="The Broad Institute Genome Sequencing Center for Infectious Disease"/>
            <person name="Wu L."/>
            <person name="Ma J."/>
        </authorList>
    </citation>
    <scope>NUCLEOTIDE SEQUENCE [LARGE SCALE GENOMIC DNA]</scope>
    <source>
        <strain evidence="2">KCTC 52677</strain>
    </source>
</reference>
<dbReference type="EMBL" id="JBHRSP010000003">
    <property type="protein sequence ID" value="MFC3072032.1"/>
    <property type="molecule type" value="Genomic_DNA"/>
</dbReference>
<organism evidence="1 2">
    <name type="scientific">Shinella pollutisoli</name>
    <dbReference type="NCBI Taxonomy" id="2250594"/>
    <lineage>
        <taxon>Bacteria</taxon>
        <taxon>Pseudomonadati</taxon>
        <taxon>Pseudomonadota</taxon>
        <taxon>Alphaproteobacteria</taxon>
        <taxon>Hyphomicrobiales</taxon>
        <taxon>Rhizobiaceae</taxon>
        <taxon>Shinella</taxon>
    </lineage>
</organism>
<dbReference type="Proteomes" id="UP001595377">
    <property type="component" value="Unassembled WGS sequence"/>
</dbReference>
<protein>
    <submittedName>
        <fullName evidence="1">Sarcosine oxidase subunit gamma family protein</fullName>
    </submittedName>
</protein>
<name>A0ABV7DBG9_9HYPH</name>
<accession>A0ABV7DBG9</accession>
<keyword evidence="2" id="KW-1185">Reference proteome</keyword>
<dbReference type="RefSeq" id="WP_257315860.1">
    <property type="nucleotide sequence ID" value="NZ_JANFDG010000015.1"/>
</dbReference>
<proteinExistence type="predicted"/>